<evidence type="ECO:0000313" key="2">
    <source>
        <dbReference type="Proteomes" id="UP000595437"/>
    </source>
</evidence>
<reference evidence="2" key="1">
    <citation type="submission" date="2021-01" db="EMBL/GenBank/DDBJ databases">
        <title>Caligus Genome Assembly.</title>
        <authorList>
            <person name="Gallardo-Escarate C."/>
        </authorList>
    </citation>
    <scope>NUCLEOTIDE SEQUENCE [LARGE SCALE GENOMIC DNA]</scope>
</reference>
<dbReference type="AlphaFoldDB" id="A0A7T8JU71"/>
<gene>
    <name evidence="1" type="ORF">FKW44_023356</name>
</gene>
<accession>A0A7T8JU71</accession>
<organism evidence="1 2">
    <name type="scientific">Caligus rogercresseyi</name>
    <name type="common">Sea louse</name>
    <dbReference type="NCBI Taxonomy" id="217165"/>
    <lineage>
        <taxon>Eukaryota</taxon>
        <taxon>Metazoa</taxon>
        <taxon>Ecdysozoa</taxon>
        <taxon>Arthropoda</taxon>
        <taxon>Crustacea</taxon>
        <taxon>Multicrustacea</taxon>
        <taxon>Hexanauplia</taxon>
        <taxon>Copepoda</taxon>
        <taxon>Siphonostomatoida</taxon>
        <taxon>Caligidae</taxon>
        <taxon>Caligus</taxon>
    </lineage>
</organism>
<evidence type="ECO:0000313" key="1">
    <source>
        <dbReference type="EMBL" id="QQP35198.1"/>
    </source>
</evidence>
<dbReference type="Proteomes" id="UP000595437">
    <property type="component" value="Chromosome 18"/>
</dbReference>
<sequence>MFFFLLFPAIREDRTRGGRSTYHCSPPSSTYPTAPNPLLCSTNSTTIPTITNKSGEEIPGLLREIMSVEHLWFWRGAGKARDLKQPEVRLNAKALYKPWHSLWTRA</sequence>
<proteinExistence type="predicted"/>
<dbReference type="EMBL" id="CP045907">
    <property type="protein sequence ID" value="QQP35198.1"/>
    <property type="molecule type" value="Genomic_DNA"/>
</dbReference>
<name>A0A7T8JU71_CALRO</name>
<keyword evidence="2" id="KW-1185">Reference proteome</keyword>
<dbReference type="OrthoDB" id="6716644at2759"/>
<protein>
    <submittedName>
        <fullName evidence="1">Uncharacterized protein</fullName>
    </submittedName>
</protein>